<comment type="caution">
    <text evidence="5">The sequence shown here is derived from an EMBL/GenBank/DDBJ whole genome shotgun (WGS) entry which is preliminary data.</text>
</comment>
<dbReference type="EMBL" id="PYHP01000095">
    <property type="protein sequence ID" value="PUA35207.1"/>
    <property type="molecule type" value="Genomic_DNA"/>
</dbReference>
<dbReference type="InterPro" id="IPR016039">
    <property type="entry name" value="Thiolase-like"/>
</dbReference>
<protein>
    <submittedName>
        <fullName evidence="5">Beta-ketoacyl synthase</fullName>
    </submittedName>
</protein>
<dbReference type="Gene3D" id="3.40.47.10">
    <property type="match status" value="1"/>
</dbReference>
<keyword evidence="2 3" id="KW-0808">Transferase</keyword>
<evidence type="ECO:0000313" key="5">
    <source>
        <dbReference type="EMBL" id="PUA35207.1"/>
    </source>
</evidence>
<dbReference type="GO" id="GO:0006633">
    <property type="term" value="P:fatty acid biosynthetic process"/>
    <property type="evidence" value="ECO:0007669"/>
    <property type="project" value="InterPro"/>
</dbReference>
<evidence type="ECO:0000256" key="3">
    <source>
        <dbReference type="RuleBase" id="RU003694"/>
    </source>
</evidence>
<name>A0A2T6FTJ2_9BACL</name>
<organism evidence="5 6">
    <name type="scientific">Paenibacillus elgii</name>
    <dbReference type="NCBI Taxonomy" id="189691"/>
    <lineage>
        <taxon>Bacteria</taxon>
        <taxon>Bacillati</taxon>
        <taxon>Bacillota</taxon>
        <taxon>Bacilli</taxon>
        <taxon>Bacillales</taxon>
        <taxon>Paenibacillaceae</taxon>
        <taxon>Paenibacillus</taxon>
    </lineage>
</organism>
<gene>
    <name evidence="5" type="ORF">C8Z91_31870</name>
</gene>
<evidence type="ECO:0000256" key="2">
    <source>
        <dbReference type="ARBA" id="ARBA00022679"/>
    </source>
</evidence>
<evidence type="ECO:0000313" key="6">
    <source>
        <dbReference type="Proteomes" id="UP000244184"/>
    </source>
</evidence>
<dbReference type="PANTHER" id="PTHR11712:SF347">
    <property type="entry name" value="BETA KETOACYL-ACYL CARRIER PROTEIN SYNTHASE"/>
    <property type="match status" value="1"/>
</dbReference>
<dbReference type="PANTHER" id="PTHR11712">
    <property type="entry name" value="POLYKETIDE SYNTHASE-RELATED"/>
    <property type="match status" value="1"/>
</dbReference>
<evidence type="ECO:0000259" key="4">
    <source>
        <dbReference type="PROSITE" id="PS52004"/>
    </source>
</evidence>
<dbReference type="PROSITE" id="PS00098">
    <property type="entry name" value="THIOLASE_1"/>
    <property type="match status" value="1"/>
</dbReference>
<dbReference type="SMART" id="SM00825">
    <property type="entry name" value="PKS_KS"/>
    <property type="match status" value="1"/>
</dbReference>
<evidence type="ECO:0000256" key="1">
    <source>
        <dbReference type="ARBA" id="ARBA00008467"/>
    </source>
</evidence>
<dbReference type="InterPro" id="IPR014031">
    <property type="entry name" value="Ketoacyl_synth_C"/>
</dbReference>
<dbReference type="InterPro" id="IPR020841">
    <property type="entry name" value="PKS_Beta-ketoAc_synthase_dom"/>
</dbReference>
<dbReference type="InterPro" id="IPR000794">
    <property type="entry name" value="Beta-ketoacyl_synthase"/>
</dbReference>
<dbReference type="GO" id="GO:0004315">
    <property type="term" value="F:3-oxoacyl-[acyl-carrier-protein] synthase activity"/>
    <property type="evidence" value="ECO:0007669"/>
    <property type="project" value="InterPro"/>
</dbReference>
<accession>A0A2T6FTJ2</accession>
<feature type="domain" description="Ketosynthase family 3 (KS3)" evidence="4">
    <location>
        <begin position="1"/>
        <end position="437"/>
    </location>
</feature>
<sequence>MALSGQEARKGDARRTPSFRAVVTGTGLAASSGFGEDRIWEAVLHQRSPVTWRTYETGVGGSVHYPVYGIDADGLRAQLTESERQAMAEWGLSGDVDLALLIVTIREALRSAGLDPDSAGREGMNLSLVIGHENLGTVFLVDRLLCSGGIVPSGPDEALPSFRHFQDSFFHIQTFPYLFYLARLFGVNGLTFTVNNACASGLYALELGRQLLASGSTDAVIVACSDYAHVTEYLWLQDKGALSKKHELRPFDRKRDGSILGDGAGALVLESADRAARRGAGAVCEYAGGSFGQDTWSLTLPDVSRHTYSSVIADAVARWGGAGVDLLVPHGAGSPLWDRYEAAEIRRSFAQLSTATPLVTAFKGYLGHTLGASAMLEMLLMLRCMKEGLVPPTLHYEEAGAKIELPVAAAWEKRDIRTAVKSVPAYGGFHAACVFKTIDLKEKYGGKE</sequence>
<dbReference type="Pfam" id="PF00109">
    <property type="entry name" value="ketoacyl-synt"/>
    <property type="match status" value="1"/>
</dbReference>
<dbReference type="InterPro" id="IPR014030">
    <property type="entry name" value="Ketoacyl_synth_N"/>
</dbReference>
<comment type="similarity">
    <text evidence="1 3">Belongs to the thiolase-like superfamily. Beta-ketoacyl-ACP synthases family.</text>
</comment>
<dbReference type="PROSITE" id="PS00606">
    <property type="entry name" value="KS3_1"/>
    <property type="match status" value="1"/>
</dbReference>
<proteinExistence type="inferred from homology"/>
<dbReference type="AlphaFoldDB" id="A0A2T6FTJ2"/>
<dbReference type="Proteomes" id="UP000244184">
    <property type="component" value="Unassembled WGS sequence"/>
</dbReference>
<dbReference type="InterPro" id="IPR020615">
    <property type="entry name" value="Thiolase_acyl_enz_int_AS"/>
</dbReference>
<dbReference type="Pfam" id="PF02801">
    <property type="entry name" value="Ketoacyl-synt_C"/>
    <property type="match status" value="1"/>
</dbReference>
<reference evidence="5 6" key="1">
    <citation type="submission" date="2018-03" db="EMBL/GenBank/DDBJ databases">
        <title>Genome sequence of Paenibacillus elgii strain AC13 an antimicrobial compound producing bacteria.</title>
        <authorList>
            <person name="Kurokawa A.S."/>
            <person name="Araujo J.F."/>
            <person name="Costa R.A."/>
            <person name="Ortega D.B."/>
            <person name="Pires A.S."/>
            <person name="Pappas G.J.Jr."/>
            <person name="Franco O.L."/>
            <person name="Barreto C."/>
            <person name="Magalhaes B.S."/>
            <person name="Kruger R.H."/>
        </authorList>
    </citation>
    <scope>NUCLEOTIDE SEQUENCE [LARGE SCALE GENOMIC DNA]</scope>
    <source>
        <strain evidence="5 6">AC13</strain>
    </source>
</reference>
<dbReference type="InterPro" id="IPR018201">
    <property type="entry name" value="Ketoacyl_synth_AS"/>
</dbReference>
<dbReference type="SUPFAM" id="SSF53901">
    <property type="entry name" value="Thiolase-like"/>
    <property type="match status" value="1"/>
</dbReference>
<dbReference type="PROSITE" id="PS52004">
    <property type="entry name" value="KS3_2"/>
    <property type="match status" value="1"/>
</dbReference>